<evidence type="ECO:0000259" key="1">
    <source>
        <dbReference type="PROSITE" id="PS50994"/>
    </source>
</evidence>
<dbReference type="InterPro" id="IPR036397">
    <property type="entry name" value="RNaseH_sf"/>
</dbReference>
<dbReference type="RefSeq" id="WP_264075682.1">
    <property type="nucleotide sequence ID" value="NZ_CP076676.1"/>
</dbReference>
<dbReference type="NCBIfam" id="NF033577">
    <property type="entry name" value="transpos_IS481"/>
    <property type="match status" value="1"/>
</dbReference>
<gene>
    <name evidence="2" type="ORF">KQX62_05375</name>
</gene>
<dbReference type="PROSITE" id="PS50994">
    <property type="entry name" value="INTEGRASE"/>
    <property type="match status" value="1"/>
</dbReference>
<dbReference type="PANTHER" id="PTHR35004:SF6">
    <property type="entry name" value="TRANSPOSASE"/>
    <property type="match status" value="1"/>
</dbReference>
<dbReference type="GO" id="GO:0003676">
    <property type="term" value="F:nucleic acid binding"/>
    <property type="evidence" value="ECO:0007669"/>
    <property type="project" value="InterPro"/>
</dbReference>
<dbReference type="InterPro" id="IPR009057">
    <property type="entry name" value="Homeodomain-like_sf"/>
</dbReference>
<protein>
    <submittedName>
        <fullName evidence="2">IS481 family transposase</fullName>
    </submittedName>
</protein>
<organism evidence="2 3">
    <name type="scientific">Rhodopseudomonas palustris</name>
    <dbReference type="NCBI Taxonomy" id="1076"/>
    <lineage>
        <taxon>Bacteria</taxon>
        <taxon>Pseudomonadati</taxon>
        <taxon>Pseudomonadota</taxon>
        <taxon>Alphaproteobacteria</taxon>
        <taxon>Hyphomicrobiales</taxon>
        <taxon>Nitrobacteraceae</taxon>
        <taxon>Rhodopseudomonas</taxon>
    </lineage>
</organism>
<dbReference type="Pfam" id="PF13683">
    <property type="entry name" value="rve_3"/>
    <property type="match status" value="1"/>
</dbReference>
<feature type="domain" description="Integrase catalytic" evidence="1">
    <location>
        <begin position="131"/>
        <end position="299"/>
    </location>
</feature>
<dbReference type="Gene3D" id="3.30.420.10">
    <property type="entry name" value="Ribonuclease H-like superfamily/Ribonuclease H"/>
    <property type="match status" value="1"/>
</dbReference>
<dbReference type="InterPro" id="IPR001584">
    <property type="entry name" value="Integrase_cat-core"/>
</dbReference>
<name>A0AAX3E188_RHOPL</name>
<dbReference type="Pfam" id="PF13565">
    <property type="entry name" value="HTH_32"/>
    <property type="match status" value="1"/>
</dbReference>
<proteinExistence type="predicted"/>
<dbReference type="InterPro" id="IPR012337">
    <property type="entry name" value="RNaseH-like_sf"/>
</dbReference>
<dbReference type="PANTHER" id="PTHR35004">
    <property type="entry name" value="TRANSPOSASE RV3428C-RELATED"/>
    <property type="match status" value="1"/>
</dbReference>
<dbReference type="Proteomes" id="UP001163166">
    <property type="component" value="Chromosome"/>
</dbReference>
<evidence type="ECO:0000313" key="2">
    <source>
        <dbReference type="EMBL" id="UYO40739.1"/>
    </source>
</evidence>
<dbReference type="SUPFAM" id="SSF46689">
    <property type="entry name" value="Homeodomain-like"/>
    <property type="match status" value="1"/>
</dbReference>
<dbReference type="SUPFAM" id="SSF53098">
    <property type="entry name" value="Ribonuclease H-like"/>
    <property type="match status" value="1"/>
</dbReference>
<evidence type="ECO:0000313" key="3">
    <source>
        <dbReference type="Proteomes" id="UP001163166"/>
    </source>
</evidence>
<sequence length="389" mass="44490">MPWREVSAVDQRREFVRLAMQEGANRRELCRRFGIHWTTGYKWLERWAAGGDLADLSRRPHDSPRQTSAACEAQVLAVRDAHPAWGARKIASSMERSGQHAPAVSTIHEILRRHGRIKPAAGGPPATLRFEMSAPNMLWQMDFKGWVRLGNDVRCHPLTVVDDHSRYDLCLQACADQRGETVQDMLQTTFRHYGLPDTIFVDNGSPWSDSSGERWTWFSVWLLKLGIRVIRSRPYHPQSRGKNERFHRTLDDEVFALRPLRDLAEAQRAFDSWREVYNFERPHESLGQLVPADRYQPSRRSLPDRLPAPEYDERDIVRSVSKTKAYVSFKGRLWKVPQAFAGERLAIRPLSTDGKYGVFFAAHQVATIDLTGVESVGHVSEHVSTMSPG</sequence>
<dbReference type="InterPro" id="IPR047656">
    <property type="entry name" value="IS481-like_transpos"/>
</dbReference>
<dbReference type="AlphaFoldDB" id="A0AAX3E188"/>
<reference evidence="2" key="1">
    <citation type="journal article" date="2022" name="Biol. Control">
        <title>In silico genomic analysis of Rhodopseudomonas palustris strains revealed potential biocontrol agents and crop yield enhancers.</title>
        <authorList>
            <person name="Surachat K."/>
            <person name="Kantachote D."/>
            <person name="Deachamag P."/>
            <person name="Wonglapsuwan M."/>
        </authorList>
    </citation>
    <scope>NUCLEOTIDE SEQUENCE</scope>
    <source>
        <strain evidence="2">TLS06</strain>
    </source>
</reference>
<dbReference type="EMBL" id="CP076676">
    <property type="protein sequence ID" value="UYO40739.1"/>
    <property type="molecule type" value="Genomic_DNA"/>
</dbReference>
<accession>A0AAX3E188</accession>
<dbReference type="GO" id="GO:0015074">
    <property type="term" value="P:DNA integration"/>
    <property type="evidence" value="ECO:0007669"/>
    <property type="project" value="InterPro"/>
</dbReference>